<dbReference type="eggNOG" id="ENOG502SPPK">
    <property type="taxonomic scope" value="Eukaryota"/>
</dbReference>
<evidence type="ECO:0000313" key="4">
    <source>
        <dbReference type="EMBL" id="ERF71102.1"/>
    </source>
</evidence>
<reference evidence="5" key="1">
    <citation type="journal article" date="2014" name="BMC Genomics">
        <title>Genome characteristics reveal the impact of lichenization on lichen-forming fungus Endocarpon pusillum Hedwig (Verrucariales, Ascomycota).</title>
        <authorList>
            <person name="Wang Y.-Y."/>
            <person name="Liu B."/>
            <person name="Zhang X.-Y."/>
            <person name="Zhou Q.-M."/>
            <person name="Zhang T."/>
            <person name="Li H."/>
            <person name="Yu Y.-F."/>
            <person name="Zhang X.-L."/>
            <person name="Hao X.-Y."/>
            <person name="Wang M."/>
            <person name="Wang L."/>
            <person name="Wei J.-C."/>
        </authorList>
    </citation>
    <scope>NUCLEOTIDE SEQUENCE [LARGE SCALE GENOMIC DNA]</scope>
    <source>
        <strain evidence="5">Z07020 / HMAS-L-300199</strain>
    </source>
</reference>
<feature type="transmembrane region" description="Helical" evidence="2">
    <location>
        <begin position="172"/>
        <end position="194"/>
    </location>
</feature>
<dbReference type="PANTHER" id="PTHR39614:SF2">
    <property type="entry name" value="INTEGRAL MEMBRANE PROTEIN"/>
    <property type="match status" value="1"/>
</dbReference>
<evidence type="ECO:0000256" key="1">
    <source>
        <dbReference type="SAM" id="MobiDB-lite"/>
    </source>
</evidence>
<dbReference type="Pfam" id="PF20684">
    <property type="entry name" value="Fung_rhodopsin"/>
    <property type="match status" value="1"/>
</dbReference>
<feature type="transmembrane region" description="Helical" evidence="2">
    <location>
        <begin position="128"/>
        <end position="149"/>
    </location>
</feature>
<dbReference type="InterPro" id="IPR049326">
    <property type="entry name" value="Rhodopsin_dom_fungi"/>
</dbReference>
<organism evidence="4 5">
    <name type="scientific">Endocarpon pusillum (strain Z07020 / HMAS-L-300199)</name>
    <name type="common">Lichen-forming fungus</name>
    <dbReference type="NCBI Taxonomy" id="1263415"/>
    <lineage>
        <taxon>Eukaryota</taxon>
        <taxon>Fungi</taxon>
        <taxon>Dikarya</taxon>
        <taxon>Ascomycota</taxon>
        <taxon>Pezizomycotina</taxon>
        <taxon>Eurotiomycetes</taxon>
        <taxon>Chaetothyriomycetidae</taxon>
        <taxon>Verrucariales</taxon>
        <taxon>Verrucariaceae</taxon>
        <taxon>Endocarpon</taxon>
    </lineage>
</organism>
<protein>
    <recommendedName>
        <fullName evidence="3">Rhodopsin domain-containing protein</fullName>
    </recommendedName>
</protein>
<dbReference type="HOGENOM" id="CLU_959821_0_0_1"/>
<evidence type="ECO:0000256" key="2">
    <source>
        <dbReference type="SAM" id="Phobius"/>
    </source>
</evidence>
<dbReference type="OMA" id="DNHQPWL"/>
<dbReference type="GeneID" id="19242654"/>
<sequence>MDSSGNRLTAISPDNHQPWLWFMHFFSMAFIVFAACMRAWMKWRQAALSDALLFAAHLLYIGYWVVLLFSLISALGKSENITTTLQESRAAKLVFASRILLAIILGATKVSTMYLIREIFTRDATKWWFRAIVGAAIVQAAFGALLLSVECSPAQTLNARNNDHCSGNEARWIVFTVIEALLECLMVIPVAIIVMRLQTSLQKKIWAITVFVCRSVVWVPMWMHLAFYLRFLRSGRNNIDIVPAMVTEELWVALALVSASTPVLMRVAKKFTTSGITLSTSKAYGSRGSSSNQRRTGFRPDDVTNSSQVDTHMMRNMNEGASIESRGESQVGILRQVDFQISSETKDTT</sequence>
<dbReference type="EMBL" id="KE721256">
    <property type="protein sequence ID" value="ERF71102.1"/>
    <property type="molecule type" value="Genomic_DNA"/>
</dbReference>
<proteinExistence type="predicted"/>
<keyword evidence="2" id="KW-0812">Transmembrane</keyword>
<dbReference type="RefSeq" id="XP_007803260.1">
    <property type="nucleotide sequence ID" value="XM_007805069.1"/>
</dbReference>
<feature type="transmembrane region" description="Helical" evidence="2">
    <location>
        <begin position="20"/>
        <end position="40"/>
    </location>
</feature>
<feature type="compositionally biased region" description="Polar residues" evidence="1">
    <location>
        <begin position="282"/>
        <end position="295"/>
    </location>
</feature>
<dbReference type="OrthoDB" id="3918601at2759"/>
<keyword evidence="5" id="KW-1185">Reference proteome</keyword>
<name>U1G1I6_ENDPU</name>
<dbReference type="Proteomes" id="UP000019373">
    <property type="component" value="Unassembled WGS sequence"/>
</dbReference>
<feature type="transmembrane region" description="Helical" evidence="2">
    <location>
        <begin position="52"/>
        <end position="75"/>
    </location>
</feature>
<feature type="domain" description="Rhodopsin" evidence="3">
    <location>
        <begin position="40"/>
        <end position="268"/>
    </location>
</feature>
<dbReference type="PANTHER" id="PTHR39614">
    <property type="entry name" value="INTEGRAL MEMBRANE PROTEIN"/>
    <property type="match status" value="1"/>
</dbReference>
<feature type="region of interest" description="Disordered" evidence="1">
    <location>
        <begin position="282"/>
        <end position="309"/>
    </location>
</feature>
<keyword evidence="2" id="KW-0472">Membrane</keyword>
<dbReference type="AlphaFoldDB" id="U1G1I6"/>
<gene>
    <name evidence="4" type="ORF">EPUS_07774</name>
</gene>
<keyword evidence="2" id="KW-1133">Transmembrane helix</keyword>
<evidence type="ECO:0000259" key="3">
    <source>
        <dbReference type="Pfam" id="PF20684"/>
    </source>
</evidence>
<feature type="transmembrane region" description="Helical" evidence="2">
    <location>
        <begin position="206"/>
        <end position="230"/>
    </location>
</feature>
<evidence type="ECO:0000313" key="5">
    <source>
        <dbReference type="Proteomes" id="UP000019373"/>
    </source>
</evidence>
<feature type="transmembrane region" description="Helical" evidence="2">
    <location>
        <begin position="95"/>
        <end position="116"/>
    </location>
</feature>
<accession>U1G1I6</accession>